<dbReference type="HOGENOM" id="CLU_670256_0_0_11"/>
<dbReference type="PATRIC" id="fig|484020.3.peg.850"/>
<protein>
    <submittedName>
        <fullName evidence="2">Putative EA31 gene protein, phage lambda</fullName>
    </submittedName>
</protein>
<dbReference type="GO" id="GO:0004519">
    <property type="term" value="F:endonuclease activity"/>
    <property type="evidence" value="ECO:0007669"/>
    <property type="project" value="InterPro"/>
</dbReference>
<dbReference type="CDD" id="cd00085">
    <property type="entry name" value="HNHc"/>
    <property type="match status" value="1"/>
</dbReference>
<evidence type="ECO:0000313" key="2">
    <source>
        <dbReference type="EMBL" id="AFL04453.1"/>
    </source>
</evidence>
<dbReference type="Gene3D" id="1.10.30.50">
    <property type="match status" value="1"/>
</dbReference>
<dbReference type="InterPro" id="IPR002711">
    <property type="entry name" value="HNH"/>
</dbReference>
<dbReference type="GO" id="GO:0008270">
    <property type="term" value="F:zinc ion binding"/>
    <property type="evidence" value="ECO:0007669"/>
    <property type="project" value="InterPro"/>
</dbReference>
<proteinExistence type="predicted"/>
<dbReference type="InterPro" id="IPR003615">
    <property type="entry name" value="HNH_nuc"/>
</dbReference>
<dbReference type="KEGG" id="bbf:BBB_0861"/>
<dbReference type="Proteomes" id="UP000006173">
    <property type="component" value="Chromosome"/>
</dbReference>
<reference evidence="2 3" key="1">
    <citation type="journal article" date="2012" name="J. Bacteriol.">
        <title>Complete Genome Sequence of the Probiotic Bacterium Bifidobacterium bifidum Strain BGN4.</title>
        <authorList>
            <person name="Yu D.S."/>
            <person name="Jeong H."/>
            <person name="Lee D.H."/>
            <person name="Kwon S.K."/>
            <person name="Song J.Y."/>
            <person name="Kim B.K."/>
            <person name="Park M.S."/>
            <person name="Ji G.E."/>
            <person name="Oh T.K."/>
            <person name="Kim J.F."/>
        </authorList>
    </citation>
    <scope>NUCLEOTIDE SEQUENCE [LARGE SCALE GENOMIC DNA]</scope>
    <source>
        <strain evidence="2 3">BGN4</strain>
    </source>
</reference>
<dbReference type="Pfam" id="PF01844">
    <property type="entry name" value="HNH"/>
    <property type="match status" value="1"/>
</dbReference>
<dbReference type="AlphaFoldDB" id="I3WHU0"/>
<evidence type="ECO:0000259" key="1">
    <source>
        <dbReference type="SMART" id="SM00507"/>
    </source>
</evidence>
<dbReference type="SMART" id="SM00507">
    <property type="entry name" value="HNHc"/>
    <property type="match status" value="1"/>
</dbReference>
<dbReference type="EMBL" id="CP001361">
    <property type="protein sequence ID" value="AFL04453.1"/>
    <property type="molecule type" value="Genomic_DNA"/>
</dbReference>
<accession>I3WHU0</accession>
<dbReference type="GO" id="GO:0003676">
    <property type="term" value="F:nucleic acid binding"/>
    <property type="evidence" value="ECO:0007669"/>
    <property type="project" value="InterPro"/>
</dbReference>
<name>I3WHU0_BIFBI</name>
<evidence type="ECO:0000313" key="3">
    <source>
        <dbReference type="Proteomes" id="UP000006173"/>
    </source>
</evidence>
<feature type="domain" description="HNH nuclease" evidence="1">
    <location>
        <begin position="102"/>
        <end position="152"/>
    </location>
</feature>
<gene>
    <name evidence="2" type="ORF">BBB_0861</name>
</gene>
<sequence length="410" mass="48440">MKNIKDMFSNIFPDVPCRKRKDKESISQYLKDVYSILFTILKNKKTTENVKDYEKKLIAIRSAFKENARLLDLGWEDYVEEARATEDKNNWEFLYDRKQLLKYYKFDPERLLCPYCGIEPSRTFDHFLPKTIYASLSTTPFNLIPCCPTCNSKKGSFNPTKNAFFNPYLDESYSNWLAIEDFKLCEHTLLITYKINEFDNYKKGEKFKNTADTLDLLSRYSLRAVQFILNKKDYIKRRCTDEREVRELFEDYLGFLSSEENDNWKRVLCEYIQKESSKKAREMLLKYCNVSNRWASFKDGVRIPEYRQSLDNYLENTISNGEERNIYFISDEKFDQKIVCITNKISRVLLKDESNLSVFVPEIINLSDCMDADFYIFDSQGCTGIRYKCIGCEHGVIVLKKDAQRTSEVG</sequence>
<organism evidence="2 3">
    <name type="scientific">Bifidobacterium bifidum BGN4</name>
    <dbReference type="NCBI Taxonomy" id="484020"/>
    <lineage>
        <taxon>Bacteria</taxon>
        <taxon>Bacillati</taxon>
        <taxon>Actinomycetota</taxon>
        <taxon>Actinomycetes</taxon>
        <taxon>Bifidobacteriales</taxon>
        <taxon>Bifidobacteriaceae</taxon>
        <taxon>Bifidobacterium</taxon>
    </lineage>
</organism>